<dbReference type="EMBL" id="KZ308157">
    <property type="protein sequence ID" value="KAG8223305.1"/>
    <property type="molecule type" value="Genomic_DNA"/>
</dbReference>
<evidence type="ECO:0000256" key="4">
    <source>
        <dbReference type="ARBA" id="ARBA00022847"/>
    </source>
</evidence>
<name>A0A8K0JWU6_LADFU</name>
<evidence type="ECO:0000256" key="6">
    <source>
        <dbReference type="ARBA" id="ARBA00023136"/>
    </source>
</evidence>
<dbReference type="GO" id="GO:0016020">
    <property type="term" value="C:membrane"/>
    <property type="evidence" value="ECO:0007669"/>
    <property type="project" value="UniProtKB-SubCell"/>
</dbReference>
<dbReference type="AlphaFoldDB" id="A0A8K0JWU6"/>
<proteinExistence type="predicted"/>
<evidence type="ECO:0000256" key="2">
    <source>
        <dbReference type="ARBA" id="ARBA00022448"/>
    </source>
</evidence>
<dbReference type="SUPFAM" id="SSF103473">
    <property type="entry name" value="MFS general substrate transporter"/>
    <property type="match status" value="1"/>
</dbReference>
<feature type="transmembrane region" description="Helical" evidence="7">
    <location>
        <begin position="123"/>
        <end position="148"/>
    </location>
</feature>
<evidence type="ECO:0000256" key="1">
    <source>
        <dbReference type="ARBA" id="ARBA00004141"/>
    </source>
</evidence>
<dbReference type="PANTHER" id="PTHR11662">
    <property type="entry name" value="SOLUTE CARRIER FAMILY 17"/>
    <property type="match status" value="1"/>
</dbReference>
<feature type="transmembrane region" description="Helical" evidence="7">
    <location>
        <begin position="51"/>
        <end position="69"/>
    </location>
</feature>
<evidence type="ECO:0000313" key="9">
    <source>
        <dbReference type="Proteomes" id="UP000792457"/>
    </source>
</evidence>
<dbReference type="GO" id="GO:0015293">
    <property type="term" value="F:symporter activity"/>
    <property type="evidence" value="ECO:0007669"/>
    <property type="project" value="UniProtKB-KW"/>
</dbReference>
<keyword evidence="2" id="KW-0813">Transport</keyword>
<organism evidence="8 9">
    <name type="scientific">Ladona fulva</name>
    <name type="common">Scarce chaser dragonfly</name>
    <name type="synonym">Libellula fulva</name>
    <dbReference type="NCBI Taxonomy" id="123851"/>
    <lineage>
        <taxon>Eukaryota</taxon>
        <taxon>Metazoa</taxon>
        <taxon>Ecdysozoa</taxon>
        <taxon>Arthropoda</taxon>
        <taxon>Hexapoda</taxon>
        <taxon>Insecta</taxon>
        <taxon>Pterygota</taxon>
        <taxon>Palaeoptera</taxon>
        <taxon>Odonata</taxon>
        <taxon>Epiprocta</taxon>
        <taxon>Anisoptera</taxon>
        <taxon>Libelluloidea</taxon>
        <taxon>Libellulidae</taxon>
        <taxon>Ladona</taxon>
    </lineage>
</organism>
<feature type="transmembrane region" description="Helical" evidence="7">
    <location>
        <begin position="89"/>
        <end position="111"/>
    </location>
</feature>
<dbReference type="GO" id="GO:0006820">
    <property type="term" value="P:monoatomic anion transport"/>
    <property type="evidence" value="ECO:0007669"/>
    <property type="project" value="TreeGrafter"/>
</dbReference>
<protein>
    <recommendedName>
        <fullName evidence="10">Inorganic phosphate cotransporter</fullName>
    </recommendedName>
</protein>
<gene>
    <name evidence="8" type="ORF">J437_LFUL001179</name>
</gene>
<evidence type="ECO:0000256" key="3">
    <source>
        <dbReference type="ARBA" id="ARBA00022692"/>
    </source>
</evidence>
<dbReference type="FunFam" id="1.20.1250.20:FF:000003">
    <property type="entry name" value="Solute carrier family 17 member 3"/>
    <property type="match status" value="1"/>
</dbReference>
<dbReference type="InterPro" id="IPR036259">
    <property type="entry name" value="MFS_trans_sf"/>
</dbReference>
<keyword evidence="4" id="KW-0769">Symport</keyword>
<dbReference type="Gene3D" id="1.20.1250.20">
    <property type="entry name" value="MFS general substrate transporter like domains"/>
    <property type="match status" value="1"/>
</dbReference>
<keyword evidence="9" id="KW-1185">Reference proteome</keyword>
<dbReference type="Proteomes" id="UP000792457">
    <property type="component" value="Unassembled WGS sequence"/>
</dbReference>
<sequence>MISMLSSCLADWLLRKKIISTTTVRKVFTTTASLGPAAGLLAAAYTGFNRAAAIAALSIGVGIMGSFYPGMKVNSLDLSPNYAGTLMGITNGAGNICGIIAPYIVGLLTVNRNVGAKWVKQRYVFAIMGFLAVANAYTMRVCLSVAIVDMVATNTSAESKLLSTFNNSVNEITSEININLQPSEDLKVCYKVKEINIYKCQDVSVGMKKLKELFLALSSGDMSLPKFLEVCSQKKLAANI</sequence>
<dbReference type="PANTHER" id="PTHR11662:SF415">
    <property type="entry name" value="AT30085P-RELATED"/>
    <property type="match status" value="1"/>
</dbReference>
<keyword evidence="3 7" id="KW-0812">Transmembrane</keyword>
<keyword evidence="6 7" id="KW-0472">Membrane</keyword>
<reference evidence="8" key="2">
    <citation type="submission" date="2017-10" db="EMBL/GenBank/DDBJ databases">
        <title>Ladona fulva Genome sequencing and assembly.</title>
        <authorList>
            <person name="Murali S."/>
            <person name="Richards S."/>
            <person name="Bandaranaike D."/>
            <person name="Bellair M."/>
            <person name="Blankenburg K."/>
            <person name="Chao H."/>
            <person name="Dinh H."/>
            <person name="Doddapaneni H."/>
            <person name="Dugan-Rocha S."/>
            <person name="Elkadiri S."/>
            <person name="Gnanaolivu R."/>
            <person name="Hernandez B."/>
            <person name="Skinner E."/>
            <person name="Javaid M."/>
            <person name="Lee S."/>
            <person name="Li M."/>
            <person name="Ming W."/>
            <person name="Munidasa M."/>
            <person name="Muniz J."/>
            <person name="Nguyen L."/>
            <person name="Hughes D."/>
            <person name="Osuji N."/>
            <person name="Pu L.-L."/>
            <person name="Puazo M."/>
            <person name="Qu C."/>
            <person name="Quiroz J."/>
            <person name="Raj R."/>
            <person name="Weissenberger G."/>
            <person name="Xin Y."/>
            <person name="Zou X."/>
            <person name="Han Y."/>
            <person name="Worley K."/>
            <person name="Muzny D."/>
            <person name="Gibbs R."/>
        </authorList>
    </citation>
    <scope>NUCLEOTIDE SEQUENCE</scope>
    <source>
        <strain evidence="8">Sampled in the wild</strain>
    </source>
</reference>
<evidence type="ECO:0000313" key="8">
    <source>
        <dbReference type="EMBL" id="KAG8223305.1"/>
    </source>
</evidence>
<keyword evidence="5 7" id="KW-1133">Transmembrane helix</keyword>
<evidence type="ECO:0000256" key="7">
    <source>
        <dbReference type="SAM" id="Phobius"/>
    </source>
</evidence>
<comment type="caution">
    <text evidence="8">The sequence shown here is derived from an EMBL/GenBank/DDBJ whole genome shotgun (WGS) entry which is preliminary data.</text>
</comment>
<dbReference type="OrthoDB" id="2985014at2759"/>
<comment type="subcellular location">
    <subcellularLocation>
        <location evidence="1">Membrane</location>
        <topology evidence="1">Multi-pass membrane protein</topology>
    </subcellularLocation>
</comment>
<evidence type="ECO:0008006" key="10">
    <source>
        <dbReference type="Google" id="ProtNLM"/>
    </source>
</evidence>
<reference evidence="8" key="1">
    <citation type="submission" date="2013-04" db="EMBL/GenBank/DDBJ databases">
        <authorList>
            <person name="Qu J."/>
            <person name="Murali S.C."/>
            <person name="Bandaranaike D."/>
            <person name="Bellair M."/>
            <person name="Blankenburg K."/>
            <person name="Chao H."/>
            <person name="Dinh H."/>
            <person name="Doddapaneni H."/>
            <person name="Downs B."/>
            <person name="Dugan-Rocha S."/>
            <person name="Elkadiri S."/>
            <person name="Gnanaolivu R.D."/>
            <person name="Hernandez B."/>
            <person name="Javaid M."/>
            <person name="Jayaseelan J.C."/>
            <person name="Lee S."/>
            <person name="Li M."/>
            <person name="Ming W."/>
            <person name="Munidasa M."/>
            <person name="Muniz J."/>
            <person name="Nguyen L."/>
            <person name="Ongeri F."/>
            <person name="Osuji N."/>
            <person name="Pu L.-L."/>
            <person name="Puazo M."/>
            <person name="Qu C."/>
            <person name="Quiroz J."/>
            <person name="Raj R."/>
            <person name="Weissenberger G."/>
            <person name="Xin Y."/>
            <person name="Zou X."/>
            <person name="Han Y."/>
            <person name="Richards S."/>
            <person name="Worley K."/>
            <person name="Muzny D."/>
            <person name="Gibbs R."/>
        </authorList>
    </citation>
    <scope>NUCLEOTIDE SEQUENCE</scope>
    <source>
        <strain evidence="8">Sampled in the wild</strain>
    </source>
</reference>
<evidence type="ECO:0000256" key="5">
    <source>
        <dbReference type="ARBA" id="ARBA00022989"/>
    </source>
</evidence>
<dbReference type="InterPro" id="IPR050382">
    <property type="entry name" value="MFS_Na/Anion_cotransporter"/>
</dbReference>
<accession>A0A8K0JWU6</accession>